<keyword evidence="10" id="KW-1185">Reference proteome</keyword>
<evidence type="ECO:0000256" key="5">
    <source>
        <dbReference type="ARBA" id="ARBA00049288"/>
    </source>
</evidence>
<dbReference type="InterPro" id="IPR019810">
    <property type="entry name" value="Citrate_synthase_AS"/>
</dbReference>
<evidence type="ECO:0000256" key="4">
    <source>
        <dbReference type="ARBA" id="ARBA00022679"/>
    </source>
</evidence>
<sequence>MANQTRGGLEGIVAARTAISDVDGERGELIYQGLDIVDLANNSTFEETTYLVWNGRLPGREELDALSRRLAENRTPPDEVVRMLRSFPKSGAPMEVLRTAVSALGIYDPEGGDDSREVNVRRAIRLVAQTPTLVAYIRRLREGREPVEPRPDLPLAANFLYMLTGEEPTEESAHEFDVALILHIDHELNASAFASRVITSTRADMYSAATGAIGALSGPLHGGANQRVMETLLEIGEPGRAEEYVRDLLKRKERVMGFGHRVYKVMDPRAKVLKNMSRALGERHGNTKWYEISEIVEEVMREEKGLYPNVDFYSASFYYELGIPVDLFPCVFAMSRMTGWTAHVLEQQADNRLIRPRAEYVGERDVPYVPIEER</sequence>
<dbReference type="Gene3D" id="1.10.230.10">
    <property type="entry name" value="Cytochrome P450-Terp, domain 2"/>
    <property type="match status" value="1"/>
</dbReference>
<dbReference type="GO" id="GO:0036440">
    <property type="term" value="F:citrate synthase activity"/>
    <property type="evidence" value="ECO:0007669"/>
    <property type="project" value="UniProtKB-EC"/>
</dbReference>
<dbReference type="OrthoDB" id="9800864at2"/>
<evidence type="ECO:0000256" key="3">
    <source>
        <dbReference type="ARBA" id="ARBA00022532"/>
    </source>
</evidence>
<dbReference type="InterPro" id="IPR002020">
    <property type="entry name" value="Citrate_synthase"/>
</dbReference>
<dbReference type="FunFam" id="1.10.230.10:FF:000003">
    <property type="entry name" value="Citrate synthase"/>
    <property type="match status" value="1"/>
</dbReference>
<dbReference type="InterPro" id="IPR011278">
    <property type="entry name" value="2-MeCitrate/Citrate_synth_II"/>
</dbReference>
<organism evidence="9 10">
    <name type="scientific">Rubrobacter taiwanensis</name>
    <dbReference type="NCBI Taxonomy" id="185139"/>
    <lineage>
        <taxon>Bacteria</taxon>
        <taxon>Bacillati</taxon>
        <taxon>Actinomycetota</taxon>
        <taxon>Rubrobacteria</taxon>
        <taxon>Rubrobacterales</taxon>
        <taxon>Rubrobacteraceae</taxon>
        <taxon>Rubrobacter</taxon>
    </lineage>
</organism>
<comment type="catalytic activity">
    <reaction evidence="5">
        <text>oxaloacetate + acetyl-CoA + H2O = citrate + CoA + H(+)</text>
        <dbReference type="Rhea" id="RHEA:16845"/>
        <dbReference type="ChEBI" id="CHEBI:15377"/>
        <dbReference type="ChEBI" id="CHEBI:15378"/>
        <dbReference type="ChEBI" id="CHEBI:16452"/>
        <dbReference type="ChEBI" id="CHEBI:16947"/>
        <dbReference type="ChEBI" id="CHEBI:57287"/>
        <dbReference type="ChEBI" id="CHEBI:57288"/>
        <dbReference type="EC" id="2.3.3.16"/>
    </reaction>
</comment>
<evidence type="ECO:0000256" key="8">
    <source>
        <dbReference type="RuleBase" id="RU003406"/>
    </source>
</evidence>
<evidence type="ECO:0000256" key="7">
    <source>
        <dbReference type="PIRSR" id="PIRSR001369-1"/>
    </source>
</evidence>
<dbReference type="InterPro" id="IPR024176">
    <property type="entry name" value="Citrate_synthase_bac-typ"/>
</dbReference>
<gene>
    <name evidence="9" type="ORF">E0L93_10270</name>
</gene>
<dbReference type="GO" id="GO:0006099">
    <property type="term" value="P:tricarboxylic acid cycle"/>
    <property type="evidence" value="ECO:0007669"/>
    <property type="project" value="UniProtKB-UniPathway"/>
</dbReference>
<dbReference type="GO" id="GO:0005975">
    <property type="term" value="P:carbohydrate metabolic process"/>
    <property type="evidence" value="ECO:0007669"/>
    <property type="project" value="TreeGrafter"/>
</dbReference>
<feature type="active site" evidence="7">
    <location>
        <position position="311"/>
    </location>
</feature>
<evidence type="ECO:0000313" key="10">
    <source>
        <dbReference type="Proteomes" id="UP000295244"/>
    </source>
</evidence>
<dbReference type="InterPro" id="IPR016143">
    <property type="entry name" value="Citrate_synth-like_sm_a-sub"/>
</dbReference>
<protein>
    <recommendedName>
        <fullName evidence="6">Citrate synthase</fullName>
    </recommendedName>
</protein>
<dbReference type="EMBL" id="SKBU01000017">
    <property type="protein sequence ID" value="TCJ16211.1"/>
    <property type="molecule type" value="Genomic_DNA"/>
</dbReference>
<dbReference type="SUPFAM" id="SSF48256">
    <property type="entry name" value="Citrate synthase"/>
    <property type="match status" value="1"/>
</dbReference>
<dbReference type="InterPro" id="IPR016142">
    <property type="entry name" value="Citrate_synth-like_lrg_a-sub"/>
</dbReference>
<evidence type="ECO:0000256" key="6">
    <source>
        <dbReference type="PIRNR" id="PIRNR001369"/>
    </source>
</evidence>
<dbReference type="PIRSF" id="PIRSF001369">
    <property type="entry name" value="Citrate_synth"/>
    <property type="match status" value="1"/>
</dbReference>
<evidence type="ECO:0000256" key="1">
    <source>
        <dbReference type="ARBA" id="ARBA00004751"/>
    </source>
</evidence>
<dbReference type="RefSeq" id="WP_132691600.1">
    <property type="nucleotide sequence ID" value="NZ_SKBU01000017.1"/>
</dbReference>
<proteinExistence type="inferred from homology"/>
<evidence type="ECO:0000256" key="2">
    <source>
        <dbReference type="ARBA" id="ARBA00010566"/>
    </source>
</evidence>
<comment type="similarity">
    <text evidence="2 6 8">Belongs to the citrate synthase family.</text>
</comment>
<feature type="active site" evidence="7">
    <location>
        <position position="260"/>
    </location>
</feature>
<dbReference type="GO" id="GO:0005829">
    <property type="term" value="C:cytosol"/>
    <property type="evidence" value="ECO:0007669"/>
    <property type="project" value="TreeGrafter"/>
</dbReference>
<dbReference type="PANTHER" id="PTHR11739">
    <property type="entry name" value="CITRATE SYNTHASE"/>
    <property type="match status" value="1"/>
</dbReference>
<reference evidence="9 10" key="1">
    <citation type="submission" date="2019-03" db="EMBL/GenBank/DDBJ databases">
        <title>Whole genome sequence of a novel Rubrobacter taiwanensis strain, isolated from Yellowstone National Park.</title>
        <authorList>
            <person name="Freed S."/>
            <person name="Ramaley R.F."/>
            <person name="Kyndt J.A."/>
        </authorList>
    </citation>
    <scope>NUCLEOTIDE SEQUENCE [LARGE SCALE GENOMIC DNA]</scope>
    <source>
        <strain evidence="9 10">Yellowstone</strain>
    </source>
</reference>
<dbReference type="AlphaFoldDB" id="A0A4R1BG94"/>
<keyword evidence="3" id="KW-0816">Tricarboxylic acid cycle</keyword>
<dbReference type="Proteomes" id="UP000295244">
    <property type="component" value="Unassembled WGS sequence"/>
</dbReference>
<dbReference type="PRINTS" id="PR00143">
    <property type="entry name" value="CITRTSNTHASE"/>
</dbReference>
<dbReference type="CDD" id="cd06110">
    <property type="entry name" value="BSuCS-II_like"/>
    <property type="match status" value="1"/>
</dbReference>
<dbReference type="UniPathway" id="UPA00223"/>
<accession>A0A4R1BG94</accession>
<dbReference type="PROSITE" id="PS00480">
    <property type="entry name" value="CITRATE_SYNTHASE"/>
    <property type="match status" value="1"/>
</dbReference>
<comment type="caution">
    <text evidence="9">The sequence shown here is derived from an EMBL/GenBank/DDBJ whole genome shotgun (WGS) entry which is preliminary data.</text>
</comment>
<keyword evidence="4 6" id="KW-0808">Transferase</keyword>
<dbReference type="Gene3D" id="1.10.580.10">
    <property type="entry name" value="Citrate Synthase, domain 1"/>
    <property type="match status" value="1"/>
</dbReference>
<dbReference type="Pfam" id="PF00285">
    <property type="entry name" value="Citrate_synt"/>
    <property type="match status" value="1"/>
</dbReference>
<comment type="pathway">
    <text evidence="1">Carbohydrate metabolism; tricarboxylic acid cycle; isocitrate from oxaloacetate: step 1/2.</text>
</comment>
<dbReference type="InterPro" id="IPR036969">
    <property type="entry name" value="Citrate_synthase_sf"/>
</dbReference>
<dbReference type="NCBIfam" id="TIGR01800">
    <property type="entry name" value="cit_synth_II"/>
    <property type="match status" value="1"/>
</dbReference>
<dbReference type="PANTHER" id="PTHR11739:SF4">
    <property type="entry name" value="CITRATE SYNTHASE, PEROXISOMAL"/>
    <property type="match status" value="1"/>
</dbReference>
<evidence type="ECO:0000313" key="9">
    <source>
        <dbReference type="EMBL" id="TCJ16211.1"/>
    </source>
</evidence>
<name>A0A4R1BG94_9ACTN</name>